<dbReference type="GO" id="GO:0016491">
    <property type="term" value="F:oxidoreductase activity"/>
    <property type="evidence" value="ECO:0007669"/>
    <property type="project" value="InterPro"/>
</dbReference>
<keyword evidence="4" id="KW-1185">Reference proteome</keyword>
<feature type="domain" description="Amine oxidase" evidence="2">
    <location>
        <begin position="12"/>
        <end position="250"/>
    </location>
</feature>
<dbReference type="PRINTS" id="PR00419">
    <property type="entry name" value="ADXRDTASE"/>
</dbReference>
<dbReference type="InterPro" id="IPR036188">
    <property type="entry name" value="FAD/NAD-bd_sf"/>
</dbReference>
<evidence type="ECO:0000256" key="1">
    <source>
        <dbReference type="ARBA" id="ARBA00038322"/>
    </source>
</evidence>
<gene>
    <name evidence="3" type="ordered locus">Hore_05320</name>
</gene>
<comment type="similarity">
    <text evidence="1">Belongs to the carotenoid/retinoid oxidoreductase family. CrtN subfamily.</text>
</comment>
<proteinExistence type="inferred from homology"/>
<dbReference type="Proteomes" id="UP000000719">
    <property type="component" value="Chromosome"/>
</dbReference>
<dbReference type="AlphaFoldDB" id="B8D262"/>
<dbReference type="Pfam" id="PF01593">
    <property type="entry name" value="Amino_oxidase"/>
    <property type="match status" value="1"/>
</dbReference>
<organism evidence="3 4">
    <name type="scientific">Halothermothrix orenii (strain H 168 / OCM 544 / DSM 9562)</name>
    <dbReference type="NCBI Taxonomy" id="373903"/>
    <lineage>
        <taxon>Bacteria</taxon>
        <taxon>Bacillati</taxon>
        <taxon>Bacillota</taxon>
        <taxon>Clostridia</taxon>
        <taxon>Halanaerobiales</taxon>
        <taxon>Halothermotrichaceae</taxon>
        <taxon>Halothermothrix</taxon>
    </lineage>
</organism>
<dbReference type="InterPro" id="IPR002937">
    <property type="entry name" value="Amino_oxidase"/>
</dbReference>
<sequence length="270" mass="31040">MAKVGIIGAGPGGLAAALLLANRGFEVEVFEKENKIGGRNSYIKEEGYTFDIGPTFFMMPFILERIFQETGRNLNDYVDLKLLEPYYQLVFKDGKRFYPSRNRDRVKDSIAKISPDDASGFDLYMKDNKKKMDRTLPALQRGYHKFYHLLSKEVLNLLPVLRPWESLWDNLNKYFSDDRVKLGFTFQSKYLGMSPYNCPSLFSILPYTEYKWGVYHVMGGLHKLTKAMADVTRELGGKIKLNKEVAEIDIVNKKPMVCILKMGIIKSSTR</sequence>
<dbReference type="KEGG" id="hor:Hore_05320"/>
<dbReference type="RefSeq" id="WP_012635477.1">
    <property type="nucleotide sequence ID" value="NC_011899.1"/>
</dbReference>
<dbReference type="EMBL" id="CP001098">
    <property type="protein sequence ID" value="ACL69289.1"/>
    <property type="molecule type" value="Genomic_DNA"/>
</dbReference>
<dbReference type="PANTHER" id="PTHR43734:SF1">
    <property type="entry name" value="PHYTOENE DESATURASE"/>
    <property type="match status" value="1"/>
</dbReference>
<reference evidence="3 4" key="1">
    <citation type="journal article" date="2009" name="PLoS ONE">
        <title>Genome analysis of the anaerobic thermohalophilic bacterium Halothermothrix orenii.</title>
        <authorList>
            <person name="Mavromatis K."/>
            <person name="Ivanova N."/>
            <person name="Anderson I."/>
            <person name="Lykidis A."/>
            <person name="Hooper S.D."/>
            <person name="Sun H."/>
            <person name="Kunin V."/>
            <person name="Lapidus A."/>
            <person name="Hugenholtz P."/>
            <person name="Patel B."/>
            <person name="Kyrpides N.C."/>
        </authorList>
    </citation>
    <scope>NUCLEOTIDE SEQUENCE [LARGE SCALE GENOMIC DNA]</scope>
    <source>
        <strain evidence="4">H 168 / OCM 544 / DSM 9562</strain>
    </source>
</reference>
<evidence type="ECO:0000313" key="4">
    <source>
        <dbReference type="Proteomes" id="UP000000719"/>
    </source>
</evidence>
<name>B8D262_HALOH</name>
<dbReference type="eggNOG" id="COG1233">
    <property type="taxonomic scope" value="Bacteria"/>
</dbReference>
<accession>B8D262</accession>
<dbReference type="STRING" id="373903.Hore_05320"/>
<dbReference type="HOGENOM" id="CLU_019722_2_0_9"/>
<evidence type="ECO:0000313" key="3">
    <source>
        <dbReference type="EMBL" id="ACL69289.1"/>
    </source>
</evidence>
<dbReference type="PANTHER" id="PTHR43734">
    <property type="entry name" value="PHYTOENE DESATURASE"/>
    <property type="match status" value="1"/>
</dbReference>
<protein>
    <submittedName>
        <fullName evidence="3">Phytoene dehydrogenase N terminal region</fullName>
    </submittedName>
</protein>
<dbReference type="Gene3D" id="3.50.50.60">
    <property type="entry name" value="FAD/NAD(P)-binding domain"/>
    <property type="match status" value="2"/>
</dbReference>
<evidence type="ECO:0000259" key="2">
    <source>
        <dbReference type="Pfam" id="PF01593"/>
    </source>
</evidence>
<dbReference type="SUPFAM" id="SSF51905">
    <property type="entry name" value="FAD/NAD(P)-binding domain"/>
    <property type="match status" value="1"/>
</dbReference>